<accession>A0A318NIY1</accession>
<dbReference type="EMBL" id="PYBV01000017">
    <property type="protein sequence ID" value="PYC69921.1"/>
    <property type="molecule type" value="Genomic_DNA"/>
</dbReference>
<feature type="signal peptide" evidence="1">
    <location>
        <begin position="1"/>
        <end position="31"/>
    </location>
</feature>
<name>A0A318NIY1_9ACTN</name>
<evidence type="ECO:0000313" key="2">
    <source>
        <dbReference type="EMBL" id="PYC69921.1"/>
    </source>
</evidence>
<evidence type="ECO:0000256" key="1">
    <source>
        <dbReference type="SAM" id="SignalP"/>
    </source>
</evidence>
<feature type="chain" id="PRO_5016344905" evidence="1">
    <location>
        <begin position="32"/>
        <end position="295"/>
    </location>
</feature>
<gene>
    <name evidence="2" type="ORF">C7C45_14625</name>
</gene>
<keyword evidence="3" id="KW-1185">Reference proteome</keyword>
<keyword evidence="1" id="KW-0732">Signal</keyword>
<comment type="caution">
    <text evidence="2">The sequence shown here is derived from an EMBL/GenBank/DDBJ whole genome shotgun (WGS) entry which is preliminary data.</text>
</comment>
<organism evidence="2 3">
    <name type="scientific">Micromonospora arborensis</name>
    <dbReference type="NCBI Taxonomy" id="2116518"/>
    <lineage>
        <taxon>Bacteria</taxon>
        <taxon>Bacillati</taxon>
        <taxon>Actinomycetota</taxon>
        <taxon>Actinomycetes</taxon>
        <taxon>Micromonosporales</taxon>
        <taxon>Micromonosporaceae</taxon>
        <taxon>Micromonospora</taxon>
    </lineage>
</organism>
<dbReference type="RefSeq" id="WP_110564215.1">
    <property type="nucleotide sequence ID" value="NZ_JBFAPR010000144.1"/>
</dbReference>
<reference evidence="2 3" key="1">
    <citation type="submission" date="2018-03" db="EMBL/GenBank/DDBJ databases">
        <title>Bioinformatic expansion and discovery of thiopeptide antibiotics.</title>
        <authorList>
            <person name="Schwalen C.J."/>
            <person name="Hudson G.A."/>
            <person name="Mitchell D.A."/>
        </authorList>
    </citation>
    <scope>NUCLEOTIDE SEQUENCE [LARGE SCALE GENOMIC DNA]</scope>
    <source>
        <strain evidence="2 3">NRRL 8041</strain>
    </source>
</reference>
<dbReference type="Proteomes" id="UP000248333">
    <property type="component" value="Unassembled WGS sequence"/>
</dbReference>
<proteinExistence type="predicted"/>
<dbReference type="OrthoDB" id="3685630at2"/>
<sequence length="295" mass="30390">MQGTWRKAALAAALSITGVLGGLAIAAPAQAQTVESGSVSFSGDPGDYITGGDSYSYSTENGDQLTTNGSADNSYVSVSISGYNGDWWSVDFDAPGSAALAPGTYKGATRYPFNGAGPGLDLSGEGRGCNELTGTFTVLNAVFGPNGYVQTFDATFEQHCEGWEAAARGEVHISNPPPPEPLDLELAVATDGIANRINGNAVLQGTVTCNQPTSVSLEGAVTQIVRRVLVRGTFSAQVSCTPGSATQWTATAVPTGTTPFGKGKAEAITRATGHDVEYDEYVTVSNTSIVTLTRS</sequence>
<evidence type="ECO:0000313" key="3">
    <source>
        <dbReference type="Proteomes" id="UP000248333"/>
    </source>
</evidence>
<dbReference type="AlphaFoldDB" id="A0A318NIY1"/>
<protein>
    <submittedName>
        <fullName evidence="2">Uncharacterized protein</fullName>
    </submittedName>
</protein>